<feature type="signal peptide" evidence="1">
    <location>
        <begin position="1"/>
        <end position="18"/>
    </location>
</feature>
<feature type="chain" id="PRO_5032720758" evidence="1">
    <location>
        <begin position="19"/>
        <end position="125"/>
    </location>
</feature>
<proteinExistence type="predicted"/>
<dbReference type="Proteomes" id="UP000443843">
    <property type="component" value="Unassembled WGS sequence"/>
</dbReference>
<name>A0A844W1C9_9RHOB</name>
<organism evidence="2 3">
    <name type="scientific">Pseudooceanicola pacificus</name>
    <dbReference type="NCBI Taxonomy" id="2676438"/>
    <lineage>
        <taxon>Bacteria</taxon>
        <taxon>Pseudomonadati</taxon>
        <taxon>Pseudomonadota</taxon>
        <taxon>Alphaproteobacteria</taxon>
        <taxon>Rhodobacterales</taxon>
        <taxon>Paracoccaceae</taxon>
        <taxon>Pseudooceanicola</taxon>
    </lineage>
</organism>
<protein>
    <submittedName>
        <fullName evidence="2">DUF2155 domain-containing protein</fullName>
    </submittedName>
</protein>
<sequence>MIRAAALALALLAGPAAAVTSVLEEDASLGLGAELKALDKINGQVSSFEMLAGGSVQIGKLVIRLKECRYPRDNPDGDAFAFLTISEPAKSETPIFEGWMIASSPALNALDHFRYDVWVLRCKTL</sequence>
<gene>
    <name evidence="2" type="ORF">GLS40_07765</name>
</gene>
<keyword evidence="1" id="KW-0732">Signal</keyword>
<dbReference type="Pfam" id="PF09923">
    <property type="entry name" value="DUF2155"/>
    <property type="match status" value="1"/>
</dbReference>
<comment type="caution">
    <text evidence="2">The sequence shown here is derived from an EMBL/GenBank/DDBJ whole genome shotgun (WGS) entry which is preliminary data.</text>
</comment>
<dbReference type="AlphaFoldDB" id="A0A844W1C9"/>
<keyword evidence="3" id="KW-1185">Reference proteome</keyword>
<accession>A0A844W1C9</accession>
<reference evidence="2 3" key="1">
    <citation type="submission" date="2019-11" db="EMBL/GenBank/DDBJ databases">
        <title>Pseudooceanicola pacifica sp. nov., isolated from deep-sea sediment of the Pacific Ocean.</title>
        <authorList>
            <person name="Lyu L."/>
        </authorList>
    </citation>
    <scope>NUCLEOTIDE SEQUENCE [LARGE SCALE GENOMIC DNA]</scope>
    <source>
        <strain evidence="2 3">216_PA32_1</strain>
    </source>
</reference>
<dbReference type="InterPro" id="IPR019225">
    <property type="entry name" value="DUF2155"/>
</dbReference>
<evidence type="ECO:0000313" key="3">
    <source>
        <dbReference type="Proteomes" id="UP000443843"/>
    </source>
</evidence>
<evidence type="ECO:0000256" key="1">
    <source>
        <dbReference type="SAM" id="SignalP"/>
    </source>
</evidence>
<evidence type="ECO:0000313" key="2">
    <source>
        <dbReference type="EMBL" id="MWB77916.1"/>
    </source>
</evidence>
<dbReference type="EMBL" id="WNXQ01000003">
    <property type="protein sequence ID" value="MWB77916.1"/>
    <property type="molecule type" value="Genomic_DNA"/>
</dbReference>
<dbReference type="RefSeq" id="WP_160382168.1">
    <property type="nucleotide sequence ID" value="NZ_WNXQ01000003.1"/>
</dbReference>